<evidence type="ECO:0000256" key="3">
    <source>
        <dbReference type="SAM" id="MobiDB-lite"/>
    </source>
</evidence>
<dbReference type="RefSeq" id="XP_064701772.1">
    <property type="nucleotide sequence ID" value="XM_064852175.1"/>
</dbReference>
<dbReference type="InterPro" id="IPR027266">
    <property type="entry name" value="TrmE/GcvT-like"/>
</dbReference>
<dbReference type="PANTHER" id="PTHR42714:SF2">
    <property type="entry name" value="TRNA MODIFICATION GTPASE GTPBP3, MITOCHONDRIAL"/>
    <property type="match status" value="1"/>
</dbReference>
<feature type="domain" description="GTP-binding protein TrmE N-terminal" evidence="5">
    <location>
        <begin position="393"/>
        <end position="524"/>
    </location>
</feature>
<feature type="compositionally biased region" description="Low complexity" evidence="3">
    <location>
        <begin position="12"/>
        <end position="35"/>
    </location>
</feature>
<dbReference type="GO" id="GO:0005525">
    <property type="term" value="F:GTP binding"/>
    <property type="evidence" value="ECO:0007669"/>
    <property type="project" value="UniProtKB-KW"/>
</dbReference>
<name>A0AAV9MWU3_9EURO</name>
<evidence type="ECO:0008006" key="9">
    <source>
        <dbReference type="Google" id="ProtNLM"/>
    </source>
</evidence>
<feature type="compositionally biased region" description="Gly residues" evidence="3">
    <location>
        <begin position="143"/>
        <end position="152"/>
    </location>
</feature>
<dbReference type="CDD" id="cd04164">
    <property type="entry name" value="trmE"/>
    <property type="match status" value="1"/>
</dbReference>
<dbReference type="Pfam" id="PF12631">
    <property type="entry name" value="MnmE_helical"/>
    <property type="match status" value="1"/>
</dbReference>
<evidence type="ECO:0000256" key="1">
    <source>
        <dbReference type="ARBA" id="ARBA00022741"/>
    </source>
</evidence>
<dbReference type="GO" id="GO:0030488">
    <property type="term" value="P:tRNA methylation"/>
    <property type="evidence" value="ECO:0007669"/>
    <property type="project" value="TreeGrafter"/>
</dbReference>
<dbReference type="CDD" id="cd14858">
    <property type="entry name" value="TrmE_N"/>
    <property type="match status" value="1"/>
</dbReference>
<feature type="compositionally biased region" description="Basic and acidic residues" evidence="3">
    <location>
        <begin position="1"/>
        <end position="11"/>
    </location>
</feature>
<feature type="compositionally biased region" description="Low complexity" evidence="3">
    <location>
        <begin position="70"/>
        <end position="81"/>
    </location>
</feature>
<keyword evidence="1" id="KW-0547">Nucleotide-binding</keyword>
<keyword evidence="8" id="KW-1185">Reference proteome</keyword>
<dbReference type="GO" id="GO:0005739">
    <property type="term" value="C:mitochondrion"/>
    <property type="evidence" value="ECO:0007669"/>
    <property type="project" value="TreeGrafter"/>
</dbReference>
<dbReference type="InterPro" id="IPR018948">
    <property type="entry name" value="GTP-bd_TrmE_N"/>
</dbReference>
<gene>
    <name evidence="7" type="ORF">LTR84_008630</name>
</gene>
<dbReference type="SUPFAM" id="SSF103025">
    <property type="entry name" value="Folate-binding domain"/>
    <property type="match status" value="1"/>
</dbReference>
<feature type="region of interest" description="Disordered" evidence="3">
    <location>
        <begin position="1"/>
        <end position="158"/>
    </location>
</feature>
<feature type="region of interest" description="Disordered" evidence="3">
    <location>
        <begin position="184"/>
        <end position="211"/>
    </location>
</feature>
<evidence type="ECO:0000259" key="5">
    <source>
        <dbReference type="Pfam" id="PF10396"/>
    </source>
</evidence>
<dbReference type="AlphaFoldDB" id="A0AAV9MWU3"/>
<dbReference type="GO" id="GO:0002098">
    <property type="term" value="P:tRNA wobble uridine modification"/>
    <property type="evidence" value="ECO:0007669"/>
    <property type="project" value="TreeGrafter"/>
</dbReference>
<keyword evidence="2" id="KW-0342">GTP-binding</keyword>
<evidence type="ECO:0000256" key="2">
    <source>
        <dbReference type="ARBA" id="ARBA00023134"/>
    </source>
</evidence>
<dbReference type="InterPro" id="IPR006073">
    <property type="entry name" value="GTP-bd"/>
</dbReference>
<evidence type="ECO:0000259" key="4">
    <source>
        <dbReference type="Pfam" id="PF01926"/>
    </source>
</evidence>
<dbReference type="PANTHER" id="PTHR42714">
    <property type="entry name" value="TRNA MODIFICATION GTPASE GTPBP3"/>
    <property type="match status" value="1"/>
</dbReference>
<dbReference type="Proteomes" id="UP001358417">
    <property type="component" value="Unassembled WGS sequence"/>
</dbReference>
<evidence type="ECO:0000259" key="6">
    <source>
        <dbReference type="Pfam" id="PF12631"/>
    </source>
</evidence>
<protein>
    <recommendedName>
        <fullName evidence="9">Transferase caf17, mitochondrial</fullName>
    </recommendedName>
</protein>
<feature type="compositionally biased region" description="Basic residues" evidence="3">
    <location>
        <begin position="92"/>
        <end position="102"/>
    </location>
</feature>
<dbReference type="Gene3D" id="1.20.120.430">
    <property type="entry name" value="tRNA modification GTPase MnmE domain 2"/>
    <property type="match status" value="1"/>
</dbReference>
<feature type="compositionally biased region" description="Basic residues" evidence="3">
    <location>
        <begin position="123"/>
        <end position="133"/>
    </location>
</feature>
<dbReference type="Gene3D" id="3.40.50.300">
    <property type="entry name" value="P-loop containing nucleotide triphosphate hydrolases"/>
    <property type="match status" value="1"/>
</dbReference>
<dbReference type="GeneID" id="89976793"/>
<dbReference type="InterPro" id="IPR027417">
    <property type="entry name" value="P-loop_NTPase"/>
</dbReference>
<dbReference type="InterPro" id="IPR027368">
    <property type="entry name" value="MnmE_dom2"/>
</dbReference>
<evidence type="ECO:0000313" key="8">
    <source>
        <dbReference type="Proteomes" id="UP001358417"/>
    </source>
</evidence>
<dbReference type="InterPro" id="IPR025867">
    <property type="entry name" value="MnmE_helical"/>
</dbReference>
<dbReference type="SUPFAM" id="SSF52540">
    <property type="entry name" value="P-loop containing nucleoside triphosphate hydrolases"/>
    <property type="match status" value="1"/>
</dbReference>
<feature type="domain" description="G" evidence="4">
    <location>
        <begin position="627"/>
        <end position="759"/>
    </location>
</feature>
<dbReference type="Pfam" id="PF01926">
    <property type="entry name" value="MMR_HSR1"/>
    <property type="match status" value="1"/>
</dbReference>
<dbReference type="InterPro" id="IPR031168">
    <property type="entry name" value="G_TrmE"/>
</dbReference>
<feature type="domain" description="MnmE helical" evidence="6">
    <location>
        <begin position="527"/>
        <end position="952"/>
    </location>
</feature>
<proteinExistence type="inferred from homology"/>
<dbReference type="Gene3D" id="3.30.1360.120">
    <property type="entry name" value="Probable tRNA modification gtpase trme, domain 1"/>
    <property type="match status" value="1"/>
</dbReference>
<organism evidence="7 8">
    <name type="scientific">Exophiala bonariae</name>
    <dbReference type="NCBI Taxonomy" id="1690606"/>
    <lineage>
        <taxon>Eukaryota</taxon>
        <taxon>Fungi</taxon>
        <taxon>Dikarya</taxon>
        <taxon>Ascomycota</taxon>
        <taxon>Pezizomycotina</taxon>
        <taxon>Eurotiomycetes</taxon>
        <taxon>Chaetothyriomycetidae</taxon>
        <taxon>Chaetothyriales</taxon>
        <taxon>Herpotrichiellaceae</taxon>
        <taxon>Exophiala</taxon>
    </lineage>
</organism>
<comment type="caution">
    <text evidence="7">The sequence shown here is derived from an EMBL/GenBank/DDBJ whole genome shotgun (WGS) entry which is preliminary data.</text>
</comment>
<sequence length="952" mass="102401">MSSEQETKTTEESSIGGNLDAAGSAAGSGSVGLDASSKKSEEKRKPKKLGQKSAESTPAKGDNQEKVEANGEVNGEAAAPETPKKMDNQSRSKSRQGSRTRGRGSSQPPSDTDSAYRSDVSQKGKRNRNRNRGKAQAQSQAQSGGGGGGGPLGAVDEVGETLDGVTDGVGGLVNDTAGKALSKPTEALGGLLGNKKKGGQEEGEEEDAGTNEQLRLRLDLNLDIEVQLKAKIHGDLTLGLLYVVLKSTCSKANVSQELVLDPVLLFSPCAAYTPVQIQPALQLQKEDVLRSTMHMCSGSLLSVVVVLFKDSFTALILFHIGLVLEMASLVCLGRYRKRLYLLIVSSSLPSTHGRLPPRPSIVPTVQRQHASSSLNPPLGRWSPEPTITSSLDTIYALSTAPGRAAIAVVRISGASCLDIYRRLCPQKPDPKPRTATLRKLYDPLEARHSSPRILDNGALVLYFPAPHTVTGEDILELHVHGGPAIVRSVLEGISKCGRTGKTNERVVRHADAGEFTKRAFYNGKLDLTQAEALGETLAAETEQQRRLAVSGADGGLAKRYEEWRTMLLYARGELEALIDFSEDQHFDETPVEFVRTVTAQVYALKRRIDIHLQNASKGELLRNGISIALLGPPNAGKSSLLNRVVGREAAIVSAEAGTTRDIVDVAVDIGGWLCRLGDMAGLRGDGTVSEHQQSQVGLVEREGIRRARERALSSDVVVAILPIQVVDGRQPSVAISAEVVNAIEECYSANKTILVVLNKVDMLRSEHSMEDAYQQIRDDVRTVLPMVPVERISFISCKASMDPNSMASDPGGIQAFLKQLTGEFSNLTTAMTGGTTDRLSPGEAQAYWASSLSITHRQSTYLRECRQHLNDYLGDVMDNVDIEPEANHAKPQDYHVDRHDDLVGAMGSALNPDFDIVTAAEHLRFAAQCLAKITGKGEGGDVEDVLGVVFEK</sequence>
<dbReference type="GO" id="GO:0003924">
    <property type="term" value="F:GTPase activity"/>
    <property type="evidence" value="ECO:0007669"/>
    <property type="project" value="InterPro"/>
</dbReference>
<reference evidence="7 8" key="1">
    <citation type="submission" date="2023-08" db="EMBL/GenBank/DDBJ databases">
        <title>Black Yeasts Isolated from many extreme environments.</title>
        <authorList>
            <person name="Coleine C."/>
            <person name="Stajich J.E."/>
            <person name="Selbmann L."/>
        </authorList>
    </citation>
    <scope>NUCLEOTIDE SEQUENCE [LARGE SCALE GENOMIC DNA]</scope>
    <source>
        <strain evidence="7 8">CCFEE 5792</strain>
    </source>
</reference>
<dbReference type="Pfam" id="PF10396">
    <property type="entry name" value="TrmE_N"/>
    <property type="match status" value="1"/>
</dbReference>
<dbReference type="HAMAP" id="MF_00379">
    <property type="entry name" value="GTPase_MnmE"/>
    <property type="match status" value="1"/>
</dbReference>
<dbReference type="EMBL" id="JAVRRD010000032">
    <property type="protein sequence ID" value="KAK5046173.1"/>
    <property type="molecule type" value="Genomic_DNA"/>
</dbReference>
<evidence type="ECO:0000313" key="7">
    <source>
        <dbReference type="EMBL" id="KAK5046173.1"/>
    </source>
</evidence>
<accession>A0AAV9MWU3</accession>
<dbReference type="InterPro" id="IPR004520">
    <property type="entry name" value="GTPase_MnmE"/>
</dbReference>